<protein>
    <submittedName>
        <fullName evidence="2">Uncharacterized protein</fullName>
    </submittedName>
</protein>
<reference evidence="2" key="2">
    <citation type="journal article" date="2021" name="PeerJ">
        <title>Extensive microbial diversity within the chicken gut microbiome revealed by metagenomics and culture.</title>
        <authorList>
            <person name="Gilroy R."/>
            <person name="Ravi A."/>
            <person name="Getino M."/>
            <person name="Pursley I."/>
            <person name="Horton D.L."/>
            <person name="Alikhan N.F."/>
            <person name="Baker D."/>
            <person name="Gharbi K."/>
            <person name="Hall N."/>
            <person name="Watson M."/>
            <person name="Adriaenssens E.M."/>
            <person name="Foster-Nyarko E."/>
            <person name="Jarju S."/>
            <person name="Secka A."/>
            <person name="Antonio M."/>
            <person name="Oren A."/>
            <person name="Chaudhuri R.R."/>
            <person name="La Ragione R."/>
            <person name="Hildebrand F."/>
            <person name="Pallen M.J."/>
        </authorList>
    </citation>
    <scope>NUCLEOTIDE SEQUENCE</scope>
    <source>
        <strain evidence="2">CHK152-2994</strain>
    </source>
</reference>
<dbReference type="Proteomes" id="UP000824139">
    <property type="component" value="Unassembled WGS sequence"/>
</dbReference>
<dbReference type="AlphaFoldDB" id="A0A9D1FXQ4"/>
<accession>A0A9D1FXQ4</accession>
<name>A0A9D1FXQ4_9BACT</name>
<comment type="caution">
    <text evidence="2">The sequence shown here is derived from an EMBL/GenBank/DDBJ whole genome shotgun (WGS) entry which is preliminary data.</text>
</comment>
<evidence type="ECO:0000313" key="2">
    <source>
        <dbReference type="EMBL" id="HIS83644.1"/>
    </source>
</evidence>
<reference evidence="2" key="1">
    <citation type="submission" date="2020-10" db="EMBL/GenBank/DDBJ databases">
        <authorList>
            <person name="Gilroy R."/>
        </authorList>
    </citation>
    <scope>NUCLEOTIDE SEQUENCE</scope>
    <source>
        <strain evidence="2">CHK152-2994</strain>
    </source>
</reference>
<keyword evidence="1" id="KW-0472">Membrane</keyword>
<evidence type="ECO:0000256" key="1">
    <source>
        <dbReference type="SAM" id="Phobius"/>
    </source>
</evidence>
<evidence type="ECO:0000313" key="3">
    <source>
        <dbReference type="Proteomes" id="UP000824139"/>
    </source>
</evidence>
<organism evidence="2 3">
    <name type="scientific">Candidatus Scatenecus faecavium</name>
    <dbReference type="NCBI Taxonomy" id="2840915"/>
    <lineage>
        <taxon>Bacteria</taxon>
        <taxon>Candidatus Scatenecus</taxon>
    </lineage>
</organism>
<gene>
    <name evidence="2" type="ORF">IAD41_08590</name>
</gene>
<feature type="transmembrane region" description="Helical" evidence="1">
    <location>
        <begin position="218"/>
        <end position="237"/>
    </location>
</feature>
<sequence length="244" mass="26067">MAVEGVNSANNNAGIYTAGAALIGGAGGAATGWYSKPFLKDGAPTDSFTKKINDAVDATIPQEIKEYLKPINELSKKIESAKTLDEFKKLNFEVIKQTLGSIDDVEIFKETFNPEILQSIGLKQDPEFVKAVAEASCPEDILIAAKTALDKELDGKTLPELLEAGKARQKEVKKNSAKMVFEQYWDADKKAFVSNVSGEDTLFAAIKKAAQGIQGKTAAIYGGIGAAVLGLATYLIANNSKKSE</sequence>
<keyword evidence="1" id="KW-0812">Transmembrane</keyword>
<proteinExistence type="predicted"/>
<keyword evidence="1" id="KW-1133">Transmembrane helix</keyword>
<dbReference type="EMBL" id="DVJO01000183">
    <property type="protein sequence ID" value="HIS83644.1"/>
    <property type="molecule type" value="Genomic_DNA"/>
</dbReference>